<accession>A0A9E7STD5</accession>
<evidence type="ECO:0000313" key="1">
    <source>
        <dbReference type="EMBL" id="UTC29856.1"/>
    </source>
</evidence>
<dbReference type="EMBL" id="ON529858">
    <property type="protein sequence ID" value="UTC29856.1"/>
    <property type="molecule type" value="Genomic_DNA"/>
</dbReference>
<gene>
    <name evidence="1" type="ORF">BAJUN_02260</name>
</gene>
<evidence type="ECO:0008006" key="3">
    <source>
        <dbReference type="Google" id="ProtNLM"/>
    </source>
</evidence>
<keyword evidence="2" id="KW-1185">Reference proteome</keyword>
<organism evidence="1 2">
    <name type="scientific">Brevundimonas phage vB_BgoS-Bajun</name>
    <dbReference type="NCBI Taxonomy" id="2948594"/>
    <lineage>
        <taxon>Viruses</taxon>
        <taxon>Duplodnaviria</taxon>
        <taxon>Heunggongvirae</taxon>
        <taxon>Uroviricota</taxon>
        <taxon>Caudoviricetes</taxon>
        <taxon>Dolichocephalovirinae</taxon>
    </lineage>
</organism>
<sequence>MESKIRHQYDADLALRAPGSAAITATTATGAVDIYRLDRARGVQGRYGIGSFDIVIHFGALDTTTGDETYFIDVETVDANGANAVVQATVPVVAGNLGEPIVLGFHPSTFAAKDPDAAKVRLNVRVAGTTPSATFYAFLAPHSHY</sequence>
<dbReference type="Proteomes" id="UP001057427">
    <property type="component" value="Segment"/>
</dbReference>
<evidence type="ECO:0000313" key="2">
    <source>
        <dbReference type="Proteomes" id="UP001057427"/>
    </source>
</evidence>
<name>A0A9E7STD5_9CAUD</name>
<proteinExistence type="predicted"/>
<protein>
    <recommendedName>
        <fullName evidence="3">Minor capsid protein</fullName>
    </recommendedName>
</protein>
<reference evidence="1" key="1">
    <citation type="submission" date="2022-05" db="EMBL/GenBank/DDBJ databases">
        <authorList>
            <person name="Friedrich I."/>
            <person name="Poehlein A."/>
            <person name="Schneider D."/>
            <person name="Hertel R."/>
            <person name="Daniel R."/>
        </authorList>
    </citation>
    <scope>NUCLEOTIDE SEQUENCE</scope>
</reference>